<dbReference type="GO" id="GO:0006508">
    <property type="term" value="P:proteolysis"/>
    <property type="evidence" value="ECO:0007669"/>
    <property type="project" value="UniProtKB-KW"/>
</dbReference>
<feature type="domain" description="Peptidase S1" evidence="12">
    <location>
        <begin position="555"/>
        <end position="783"/>
    </location>
</feature>
<dbReference type="GO" id="GO:0005576">
    <property type="term" value="C:extracellular region"/>
    <property type="evidence" value="ECO:0007669"/>
    <property type="project" value="UniProtKB-SubCell"/>
</dbReference>
<dbReference type="PRINTS" id="PR00722">
    <property type="entry name" value="CHYMOTRYPSIN"/>
</dbReference>
<evidence type="ECO:0000256" key="1">
    <source>
        <dbReference type="ARBA" id="ARBA00004239"/>
    </source>
</evidence>
<keyword evidence="8" id="KW-1199">Hemostasis impairing toxin</keyword>
<dbReference type="PANTHER" id="PTHR24276">
    <property type="entry name" value="POLYSERASE-RELATED"/>
    <property type="match status" value="1"/>
</dbReference>
<dbReference type="InterPro" id="IPR009003">
    <property type="entry name" value="Peptidase_S1_PA"/>
</dbReference>
<dbReference type="GO" id="GO:0090729">
    <property type="term" value="F:toxin activity"/>
    <property type="evidence" value="ECO:0007669"/>
    <property type="project" value="UniProtKB-KW"/>
</dbReference>
<evidence type="ECO:0000256" key="10">
    <source>
        <dbReference type="ARBA" id="ARBA00084094"/>
    </source>
</evidence>
<dbReference type="Proteomes" id="UP000694872">
    <property type="component" value="Unplaced"/>
</dbReference>
<accession>A0AAJ7E3R4</accession>
<dbReference type="GO" id="GO:0004252">
    <property type="term" value="F:serine-type endopeptidase activity"/>
    <property type="evidence" value="ECO:0007669"/>
    <property type="project" value="InterPro"/>
</dbReference>
<feature type="chain" id="PRO_5042544908" evidence="11">
    <location>
        <begin position="19"/>
        <end position="784"/>
    </location>
</feature>
<comment type="similarity">
    <text evidence="2">Belongs to the peptidase S1 family.</text>
</comment>
<protein>
    <submittedName>
        <fullName evidence="13">Transmembrane protease serine 9-like</fullName>
    </submittedName>
</protein>
<comment type="function">
    <text evidence="9">Fibrinolytic activity; shows preferential cleavage of Arg-Gly bonds in all three fibrinogen chains. Contact with the caterpillars causes severe bleeding, due the anticoagulant effect of the protein.</text>
</comment>
<dbReference type="KEGG" id="pxu:106113357"/>
<dbReference type="InterPro" id="IPR018114">
    <property type="entry name" value="TRYPSIN_HIS"/>
</dbReference>
<proteinExistence type="inferred from homology"/>
<dbReference type="Gene3D" id="2.40.10.10">
    <property type="entry name" value="Trypsin-like serine proteases"/>
    <property type="match status" value="3"/>
</dbReference>
<dbReference type="InterPro" id="IPR001254">
    <property type="entry name" value="Trypsin_dom"/>
</dbReference>
<evidence type="ECO:0000256" key="4">
    <source>
        <dbReference type="ARBA" id="ARBA00022670"/>
    </source>
</evidence>
<dbReference type="CDD" id="cd00190">
    <property type="entry name" value="Tryp_SPc"/>
    <property type="match status" value="3"/>
</dbReference>
<evidence type="ECO:0000256" key="8">
    <source>
        <dbReference type="ARBA" id="ARBA00023240"/>
    </source>
</evidence>
<keyword evidence="10" id="KW-1205">Fibrinolytic toxin</keyword>
<name>A0AAJ7E3R4_PAPXU</name>
<gene>
    <name evidence="13" type="primary">LOC106113357</name>
</gene>
<evidence type="ECO:0000256" key="6">
    <source>
        <dbReference type="ARBA" id="ARBA00022825"/>
    </source>
</evidence>
<dbReference type="AlphaFoldDB" id="A0AAJ7E3R4"/>
<reference evidence="13" key="1">
    <citation type="submission" date="2025-08" db="UniProtKB">
        <authorList>
            <consortium name="RefSeq"/>
        </authorList>
    </citation>
    <scope>IDENTIFICATION</scope>
</reference>
<evidence type="ECO:0000256" key="2">
    <source>
        <dbReference type="ARBA" id="ARBA00007664"/>
    </source>
</evidence>
<evidence type="ECO:0000256" key="7">
    <source>
        <dbReference type="ARBA" id="ARBA00023157"/>
    </source>
</evidence>
<dbReference type="InterPro" id="IPR043504">
    <property type="entry name" value="Peptidase_S1_PA_chymotrypsin"/>
</dbReference>
<feature type="signal peptide" evidence="11">
    <location>
        <begin position="1"/>
        <end position="18"/>
    </location>
</feature>
<dbReference type="PANTHER" id="PTHR24276:SF91">
    <property type="entry name" value="AT26814P-RELATED"/>
    <property type="match status" value="1"/>
</dbReference>
<evidence type="ECO:0000256" key="3">
    <source>
        <dbReference type="ARBA" id="ARBA00022656"/>
    </source>
</evidence>
<dbReference type="SMART" id="SM00020">
    <property type="entry name" value="Tryp_SPc"/>
    <property type="match status" value="3"/>
</dbReference>
<dbReference type="InterPro" id="IPR050430">
    <property type="entry name" value="Peptidase_S1"/>
</dbReference>
<keyword evidence="7" id="KW-1015">Disulfide bond</keyword>
<keyword evidence="11" id="KW-0732">Signal</keyword>
<evidence type="ECO:0000313" key="13">
    <source>
        <dbReference type="RefSeq" id="XP_013161536.1"/>
    </source>
</evidence>
<evidence type="ECO:0000256" key="5">
    <source>
        <dbReference type="ARBA" id="ARBA00022801"/>
    </source>
</evidence>
<evidence type="ECO:0000256" key="11">
    <source>
        <dbReference type="SAM" id="SignalP"/>
    </source>
</evidence>
<keyword evidence="5" id="KW-0378">Hydrolase</keyword>
<dbReference type="PROSITE" id="PS00134">
    <property type="entry name" value="TRYPSIN_HIS"/>
    <property type="match status" value="2"/>
</dbReference>
<dbReference type="FunFam" id="2.40.10.10:FF:000068">
    <property type="entry name" value="transmembrane protease serine 2"/>
    <property type="match status" value="3"/>
</dbReference>
<dbReference type="InterPro" id="IPR001314">
    <property type="entry name" value="Peptidase_S1A"/>
</dbReference>
<sequence length="784" mass="83995">MWFWIFICGLTCLSSSESKIIVSERVPVNRASIASDPVEFEPNEPQGRIVGGRNATCEEFPHQVSFIVNNSYFCGGFIVSERFILTAAHCAQNVDPSTVVLRSGSTFRKNGTILPIIEVIPYPEYNNPAFDKDVAVMKTAETIKFDSCTQPIKLPPKGLTARAGTTLVVSGWGRTKQGASTIPERLMAVNLTVVDHTLCQLAYQPLELTENMLCAGNFFLGGKSTCQGDSGGVGAIDGVARAIVSFGRGCGQPLSPSVFTDISAPKMRDFITKYTGLSFVLLIIATIEIIVSENAPVNDAPTSDPVDDDDGPQIRIVGGFKTTCTEFPHQVGYIVNNAYFCGGFVVSQRFILTAAHCTQNVDPSTVVLRAGSSFRTNGTIIPIIEVIPNPGYDNPPLDKDIAVMRTAEAIQFNFCIRPIALPPKGLVARAGEKLLVSGWGRTEQDATTLPVRLMAVNLTVVDRNLCQSTYSEDIEITRNMLCAGNFLLGGESSCQCINSLSIDLVINMWNLIFLCGLTCLSSLDAKTIVSDKASVNGAPASNPVNSALDRSQTRIVGGYNSTCTEFPHQVGYIVNNSYFCGGFIVSERFILTAAHCTQNVDPSTIVLRAGSTFRTNGTIIPITEVISNAGYDNTTFDKDIAVLKTTEAIQFNSCIQPIALPSKGLVASAGEMLLVSGWGRTQEDATTIPVQLMAVNLTVVDHTLCQLTYLVDTEITSNMLCAGNFFLGGESTCQGDSGGVGAIDGVARAIASFGRGCGQPLSPAVFTDISASEIRDFITQYTGL</sequence>
<dbReference type="GeneID" id="106113357"/>
<comment type="subcellular location">
    <subcellularLocation>
        <location evidence="1">Secreted</location>
        <location evidence="1">Extracellular space</location>
    </subcellularLocation>
</comment>
<keyword evidence="3" id="KW-0800">Toxin</keyword>
<dbReference type="SUPFAM" id="SSF50494">
    <property type="entry name" value="Trypsin-like serine proteases"/>
    <property type="match status" value="3"/>
</dbReference>
<dbReference type="PROSITE" id="PS50240">
    <property type="entry name" value="TRYPSIN_DOM"/>
    <property type="match status" value="3"/>
</dbReference>
<organism evidence="13">
    <name type="scientific">Papilio xuthus</name>
    <name type="common">Asian swallowtail butterfly</name>
    <dbReference type="NCBI Taxonomy" id="66420"/>
    <lineage>
        <taxon>Eukaryota</taxon>
        <taxon>Metazoa</taxon>
        <taxon>Ecdysozoa</taxon>
        <taxon>Arthropoda</taxon>
        <taxon>Hexapoda</taxon>
        <taxon>Insecta</taxon>
        <taxon>Pterygota</taxon>
        <taxon>Neoptera</taxon>
        <taxon>Endopterygota</taxon>
        <taxon>Lepidoptera</taxon>
        <taxon>Glossata</taxon>
        <taxon>Ditrysia</taxon>
        <taxon>Papilionoidea</taxon>
        <taxon>Papilionidae</taxon>
        <taxon>Papilioninae</taxon>
        <taxon>Papilio</taxon>
    </lineage>
</organism>
<feature type="domain" description="Peptidase S1" evidence="12">
    <location>
        <begin position="49"/>
        <end position="276"/>
    </location>
</feature>
<keyword evidence="4" id="KW-0645">Protease</keyword>
<dbReference type="RefSeq" id="XP_013161536.1">
    <property type="nucleotide sequence ID" value="XM_013306082.1"/>
</dbReference>
<evidence type="ECO:0000256" key="9">
    <source>
        <dbReference type="ARBA" id="ARBA00055534"/>
    </source>
</evidence>
<feature type="domain" description="Peptidase S1" evidence="12">
    <location>
        <begin position="316"/>
        <end position="559"/>
    </location>
</feature>
<dbReference type="Pfam" id="PF00089">
    <property type="entry name" value="Trypsin"/>
    <property type="match status" value="3"/>
</dbReference>
<evidence type="ECO:0000259" key="12">
    <source>
        <dbReference type="PROSITE" id="PS50240"/>
    </source>
</evidence>
<keyword evidence="6" id="KW-0720">Serine protease</keyword>